<dbReference type="KEGG" id="pdl:Pyrde_0490"/>
<dbReference type="EMBL" id="CP013011">
    <property type="protein sequence ID" value="ALL00540.1"/>
    <property type="molecule type" value="Genomic_DNA"/>
</dbReference>
<evidence type="ECO:0000256" key="1">
    <source>
        <dbReference type="ARBA" id="ARBA00004141"/>
    </source>
</evidence>
<evidence type="ECO:0000256" key="5">
    <source>
        <dbReference type="ARBA" id="ARBA00022989"/>
    </source>
</evidence>
<dbReference type="GO" id="GO:0017004">
    <property type="term" value="P:cytochrome complex assembly"/>
    <property type="evidence" value="ECO:0007669"/>
    <property type="project" value="UniProtKB-KW"/>
</dbReference>
<evidence type="ECO:0000313" key="11">
    <source>
        <dbReference type="Proteomes" id="UP000058613"/>
    </source>
</evidence>
<feature type="transmembrane region" description="Helical" evidence="7">
    <location>
        <begin position="12"/>
        <end position="30"/>
    </location>
</feature>
<feature type="transmembrane region" description="Helical" evidence="7">
    <location>
        <begin position="312"/>
        <end position="335"/>
    </location>
</feature>
<dbReference type="InterPro" id="IPR045062">
    <property type="entry name" value="Cyt_c_biogenesis_CcsA/CcmC"/>
</dbReference>
<gene>
    <name evidence="10" type="ORF">Pdsh_09010</name>
    <name evidence="9" type="ORF">Pyrde_0490</name>
</gene>
<dbReference type="InterPro" id="IPR002541">
    <property type="entry name" value="Cyt_c_assembly"/>
</dbReference>
<proteinExistence type="inferred from homology"/>
<comment type="similarity">
    <text evidence="2">Belongs to the CcmC/CycZ/HelC family.</text>
</comment>
<feature type="transmembrane region" description="Helical" evidence="7">
    <location>
        <begin position="122"/>
        <end position="141"/>
    </location>
</feature>
<accession>A0A0P0N2K6</accession>
<evidence type="ECO:0000256" key="4">
    <source>
        <dbReference type="ARBA" id="ARBA00022748"/>
    </source>
</evidence>
<dbReference type="AlphaFoldDB" id="A0A0P0N2K6"/>
<dbReference type="GeneID" id="26098819"/>
<dbReference type="PANTHER" id="PTHR30071">
    <property type="entry name" value="HEME EXPORTER PROTEIN C"/>
    <property type="match status" value="1"/>
</dbReference>
<feature type="transmembrane region" description="Helical" evidence="7">
    <location>
        <begin position="87"/>
        <end position="107"/>
    </location>
</feature>
<dbReference type="EMBL" id="NCQP01000007">
    <property type="protein sequence ID" value="OWJ54003.1"/>
    <property type="molecule type" value="Genomic_DNA"/>
</dbReference>
<evidence type="ECO:0000313" key="12">
    <source>
        <dbReference type="Proteomes" id="UP000196694"/>
    </source>
</evidence>
<keyword evidence="4" id="KW-0201">Cytochrome c-type biogenesis</keyword>
<dbReference type="RefSeq" id="WP_055407911.1">
    <property type="nucleotide sequence ID" value="NZ_CP013011.1"/>
</dbReference>
<evidence type="ECO:0000259" key="8">
    <source>
        <dbReference type="Pfam" id="PF01578"/>
    </source>
</evidence>
<reference evidence="9 11" key="1">
    <citation type="submission" date="2015-10" db="EMBL/GenBank/DDBJ databases">
        <title>Complete genome sequence of hyperthermophilic archaeon Pyrodictium delaneyi Su06.</title>
        <authorList>
            <person name="Jung J.-H."/>
            <person name="Lin J."/>
            <person name="Holden J.F."/>
            <person name="Park C.-S."/>
        </authorList>
    </citation>
    <scope>NUCLEOTIDE SEQUENCE [LARGE SCALE GENOMIC DNA]</scope>
    <source>
        <strain evidence="9 11">Su06</strain>
    </source>
</reference>
<evidence type="ECO:0000256" key="7">
    <source>
        <dbReference type="SAM" id="Phobius"/>
    </source>
</evidence>
<evidence type="ECO:0000256" key="6">
    <source>
        <dbReference type="ARBA" id="ARBA00023136"/>
    </source>
</evidence>
<protein>
    <submittedName>
        <fullName evidence="9">Cytochrome C assembly protein</fullName>
    </submittedName>
</protein>
<feature type="transmembrane region" description="Helical" evidence="7">
    <location>
        <begin position="153"/>
        <end position="172"/>
    </location>
</feature>
<dbReference type="Proteomes" id="UP000058613">
    <property type="component" value="Chromosome"/>
</dbReference>
<dbReference type="Pfam" id="PF01578">
    <property type="entry name" value="Cytochrom_C_asm"/>
    <property type="match status" value="1"/>
</dbReference>
<keyword evidence="6 7" id="KW-0472">Membrane</keyword>
<feature type="transmembrane region" description="Helical" evidence="7">
    <location>
        <begin position="192"/>
        <end position="215"/>
    </location>
</feature>
<evidence type="ECO:0000256" key="3">
    <source>
        <dbReference type="ARBA" id="ARBA00022692"/>
    </source>
</evidence>
<dbReference type="PRINTS" id="PR01386">
    <property type="entry name" value="CCMCBIOGNSIS"/>
</dbReference>
<keyword evidence="5 7" id="KW-1133">Transmembrane helix</keyword>
<sequence length="343" mass="37506">MVKRGLEKTIVPLLLVLSAIDALLVVYAAFRAPYPLRVNLGSPTAYLNIYIHIPMAWGSYLLYTLAFITAIAYLVRGSEKLDAYIQAFIATATAYAIFTLVSGMAWASESWGSAWSWDPRETGVLLLLLAYLLYFVLRSSIPDPDRASRLSAAYAVAAYSMVPVSFLAPRLVASSLHPTMEQFGNFMAQPEVIRIFVTRIVMASLIAILLAYIMAKRYENAKPLHVGILRYAGIVFVIAGIVVGLIMVYPYLSGGVERVVDAKLANGEVVALMLSKSGYVELSKPLTVPIVEGEPAIIGHLVKIRDSSVEIVIHWSVALNVAAYLMLLGVLMLYASRSRGRGV</sequence>
<dbReference type="GO" id="GO:0015232">
    <property type="term" value="F:heme transmembrane transporter activity"/>
    <property type="evidence" value="ECO:0007669"/>
    <property type="project" value="InterPro"/>
</dbReference>
<feature type="transmembrane region" description="Helical" evidence="7">
    <location>
        <begin position="227"/>
        <end position="252"/>
    </location>
</feature>
<name>A0A0P0N2K6_9CREN</name>
<reference evidence="10 12" key="2">
    <citation type="submission" date="2017-05" db="EMBL/GenBank/DDBJ databases">
        <title>The draft genome of the hyperthermophilic archaeon 'Pyrodictium delaneyi strain Hulk', an iron and nitrate reducer, reveals the capacity for sulfate reduction.</title>
        <authorList>
            <person name="Demey L.M."/>
            <person name="Miller C."/>
            <person name="Manzella M."/>
            <person name="Reguera G."/>
            <person name="Kashefi K."/>
        </authorList>
    </citation>
    <scope>NUCLEOTIDE SEQUENCE [LARGE SCALE GENOMIC DNA]</scope>
    <source>
        <strain evidence="10 12">Hulk</strain>
    </source>
</reference>
<dbReference type="GO" id="GO:0020037">
    <property type="term" value="F:heme binding"/>
    <property type="evidence" value="ECO:0007669"/>
    <property type="project" value="InterPro"/>
</dbReference>
<evidence type="ECO:0000256" key="2">
    <source>
        <dbReference type="ARBA" id="ARBA00005840"/>
    </source>
</evidence>
<feature type="transmembrane region" description="Helical" evidence="7">
    <location>
        <begin position="50"/>
        <end position="75"/>
    </location>
</feature>
<dbReference type="STRING" id="1273541.Pyrde_0490"/>
<feature type="domain" description="Cytochrome c assembly protein" evidence="8">
    <location>
        <begin position="34"/>
        <end position="177"/>
    </location>
</feature>
<organism evidence="9 11">
    <name type="scientific">Pyrodictium delaneyi</name>
    <dbReference type="NCBI Taxonomy" id="1273541"/>
    <lineage>
        <taxon>Archaea</taxon>
        <taxon>Thermoproteota</taxon>
        <taxon>Thermoprotei</taxon>
        <taxon>Desulfurococcales</taxon>
        <taxon>Pyrodictiaceae</taxon>
        <taxon>Pyrodictium</taxon>
    </lineage>
</organism>
<evidence type="ECO:0000313" key="10">
    <source>
        <dbReference type="EMBL" id="OWJ54003.1"/>
    </source>
</evidence>
<comment type="subcellular location">
    <subcellularLocation>
        <location evidence="1">Membrane</location>
        <topology evidence="1">Multi-pass membrane protein</topology>
    </subcellularLocation>
</comment>
<keyword evidence="3 7" id="KW-0812">Transmembrane</keyword>
<dbReference type="Proteomes" id="UP000196694">
    <property type="component" value="Unassembled WGS sequence"/>
</dbReference>
<dbReference type="GO" id="GO:0005886">
    <property type="term" value="C:plasma membrane"/>
    <property type="evidence" value="ECO:0007669"/>
    <property type="project" value="TreeGrafter"/>
</dbReference>
<dbReference type="PANTHER" id="PTHR30071:SF1">
    <property type="entry name" value="CYTOCHROME B_B6 PROTEIN-RELATED"/>
    <property type="match status" value="1"/>
</dbReference>
<keyword evidence="12" id="KW-1185">Reference proteome</keyword>
<dbReference type="OrthoDB" id="148358at2157"/>
<dbReference type="InterPro" id="IPR003557">
    <property type="entry name" value="Cyt_c_biogenesis_CcmC"/>
</dbReference>
<evidence type="ECO:0000313" key="9">
    <source>
        <dbReference type="EMBL" id="ALL00540.1"/>
    </source>
</evidence>